<keyword evidence="2" id="KW-1185">Reference proteome</keyword>
<dbReference type="STRING" id="984262.SGRA_3917"/>
<evidence type="ECO:0000313" key="2">
    <source>
        <dbReference type="Proteomes" id="UP000007519"/>
    </source>
</evidence>
<organism evidence="1 2">
    <name type="scientific">Saprospira grandis (strain Lewin)</name>
    <dbReference type="NCBI Taxonomy" id="984262"/>
    <lineage>
        <taxon>Bacteria</taxon>
        <taxon>Pseudomonadati</taxon>
        <taxon>Bacteroidota</taxon>
        <taxon>Saprospiria</taxon>
        <taxon>Saprospirales</taxon>
        <taxon>Saprospiraceae</taxon>
        <taxon>Saprospira</taxon>
    </lineage>
</organism>
<dbReference type="Proteomes" id="UP000007519">
    <property type="component" value="Chromosome"/>
</dbReference>
<protein>
    <submittedName>
        <fullName evidence="1">YD repeat protein</fullName>
    </submittedName>
</protein>
<reference evidence="1 2" key="1">
    <citation type="journal article" date="2012" name="Stand. Genomic Sci.">
        <title>Complete genome sequencing and analysis of Saprospira grandis str. Lewin, a predatory marine bacterium.</title>
        <authorList>
            <person name="Saw J.H."/>
            <person name="Yuryev A."/>
            <person name="Kanbe M."/>
            <person name="Hou S."/>
            <person name="Young A.G."/>
            <person name="Aizawa S."/>
            <person name="Alam M."/>
        </authorList>
    </citation>
    <scope>NUCLEOTIDE SEQUENCE [LARGE SCALE GENOMIC DNA]</scope>
    <source>
        <strain evidence="1 2">Lewin</strain>
    </source>
</reference>
<dbReference type="eggNOG" id="COG3209">
    <property type="taxonomic scope" value="Bacteria"/>
</dbReference>
<dbReference type="Gene3D" id="2.180.10.10">
    <property type="entry name" value="RHS repeat-associated core"/>
    <property type="match status" value="1"/>
</dbReference>
<dbReference type="HOGENOM" id="CLU_626836_0_0_10"/>
<dbReference type="KEGG" id="sgn:SGRA_3917"/>
<dbReference type="EMBL" id="CP002831">
    <property type="protein sequence ID" value="AFC26632.1"/>
    <property type="molecule type" value="Genomic_DNA"/>
</dbReference>
<gene>
    <name evidence="1" type="ordered locus">SGRA_3917</name>
</gene>
<dbReference type="AlphaFoldDB" id="H6L741"/>
<name>H6L741_SAPGL</name>
<sequence length="437" mass="47789">MEELHLYGSARLGILKKALALRYRDESGTVGLPAGSLLKTALAQSSYQQLELGRRRYELSNHLGNVLATVSDKSLGQDSSQTGQADYYLAQVSSASLYYPFGWEMPGRKFVSGEEYRFGFNGQEEDNEVGGDGNYLSFGNYGYNTRTGRRWQIDPVEQIGVSRYSVFNDNPNYHIDPDGNIPIPAIVGGIWLLVEAGLTAYDAYDVAVTVTDPNKSTAEKVTTTTLALGGLVLPGGGYSSLDNIAKYGDEVLDAAKYGDEILDIGKHGDDLVESRRAGNQFMKDADFSKGFTKGWWNKQVKKTTNATKTSNYLGEAGEKALNTLYPGGKAKKFDTKKGGRIIDSYNPKTKVAREAKVGYLSPGSSAEKRALAQLDKDIELLKEGDIEESVWTFFRSPVTGKVGASPKFLDAVKKAQNQGIDIKTEISDIKISLPKEK</sequence>
<evidence type="ECO:0000313" key="1">
    <source>
        <dbReference type="EMBL" id="AFC26632.1"/>
    </source>
</evidence>
<accession>H6L741</accession>
<proteinExistence type="predicted"/>